<dbReference type="Proteomes" id="UP001560573">
    <property type="component" value="Unassembled WGS sequence"/>
</dbReference>
<evidence type="ECO:0000256" key="1">
    <source>
        <dbReference type="ARBA" id="ARBA00004571"/>
    </source>
</evidence>
<feature type="domain" description="TonB-dependent receptor plug" evidence="10">
    <location>
        <begin position="203"/>
        <end position="303"/>
    </location>
</feature>
<evidence type="ECO:0000256" key="7">
    <source>
        <dbReference type="ARBA" id="ARBA00023237"/>
    </source>
</evidence>
<keyword evidence="11" id="KW-0675">Receptor</keyword>
<dbReference type="EMBL" id="JAULBC010000002">
    <property type="protein sequence ID" value="MEX6687815.1"/>
    <property type="molecule type" value="Genomic_DNA"/>
</dbReference>
<comment type="similarity">
    <text evidence="8">Belongs to the TonB-dependent receptor family.</text>
</comment>
<dbReference type="InterPro" id="IPR037066">
    <property type="entry name" value="Plug_dom_sf"/>
</dbReference>
<evidence type="ECO:0000313" key="12">
    <source>
        <dbReference type="Proteomes" id="UP001560573"/>
    </source>
</evidence>
<evidence type="ECO:0000256" key="5">
    <source>
        <dbReference type="ARBA" id="ARBA00022729"/>
    </source>
</evidence>
<dbReference type="InterPro" id="IPR023996">
    <property type="entry name" value="TonB-dep_OMP_SusC/RagA"/>
</dbReference>
<dbReference type="InterPro" id="IPR012910">
    <property type="entry name" value="Plug_dom"/>
</dbReference>
<accession>A0ABV3ZE00</accession>
<evidence type="ECO:0000313" key="11">
    <source>
        <dbReference type="EMBL" id="MEX6687815.1"/>
    </source>
</evidence>
<reference evidence="11 12" key="1">
    <citation type="submission" date="2023-07" db="EMBL/GenBank/DDBJ databases">
        <authorList>
            <person name="Lian W.-H."/>
        </authorList>
    </citation>
    <scope>NUCLEOTIDE SEQUENCE [LARGE SCALE GENOMIC DNA]</scope>
    <source>
        <strain evidence="11 12">SYSU DXS3180</strain>
    </source>
</reference>
<protein>
    <submittedName>
        <fullName evidence="11">TonB-dependent receptor</fullName>
    </submittedName>
</protein>
<keyword evidence="3 8" id="KW-1134">Transmembrane beta strand</keyword>
<keyword evidence="12" id="KW-1185">Reference proteome</keyword>
<proteinExistence type="inferred from homology"/>
<dbReference type="PROSITE" id="PS52016">
    <property type="entry name" value="TONB_DEPENDENT_REC_3"/>
    <property type="match status" value="1"/>
</dbReference>
<dbReference type="NCBIfam" id="TIGR04056">
    <property type="entry name" value="OMP_RagA_SusC"/>
    <property type="match status" value="1"/>
</dbReference>
<dbReference type="SUPFAM" id="SSF49464">
    <property type="entry name" value="Carboxypeptidase regulatory domain-like"/>
    <property type="match status" value="1"/>
</dbReference>
<dbReference type="InterPro" id="IPR039426">
    <property type="entry name" value="TonB-dep_rcpt-like"/>
</dbReference>
<dbReference type="PANTHER" id="PTHR30069">
    <property type="entry name" value="TONB-DEPENDENT OUTER MEMBRANE RECEPTOR"/>
    <property type="match status" value="1"/>
</dbReference>
<dbReference type="RefSeq" id="WP_369329219.1">
    <property type="nucleotide sequence ID" value="NZ_JAULBC010000002.1"/>
</dbReference>
<evidence type="ECO:0000259" key="10">
    <source>
        <dbReference type="Pfam" id="PF07715"/>
    </source>
</evidence>
<dbReference type="InterPro" id="IPR023997">
    <property type="entry name" value="TonB-dep_OMP_SusC/RagA_CS"/>
</dbReference>
<keyword evidence="4 8" id="KW-0812">Transmembrane</keyword>
<dbReference type="Pfam" id="PF13715">
    <property type="entry name" value="CarbopepD_reg_2"/>
    <property type="match status" value="1"/>
</dbReference>
<evidence type="ECO:0000256" key="3">
    <source>
        <dbReference type="ARBA" id="ARBA00022452"/>
    </source>
</evidence>
<dbReference type="InterPro" id="IPR008969">
    <property type="entry name" value="CarboxyPept-like_regulatory"/>
</dbReference>
<dbReference type="PANTHER" id="PTHR30069:SF29">
    <property type="entry name" value="HEMOGLOBIN AND HEMOGLOBIN-HAPTOGLOBIN-BINDING PROTEIN 1-RELATED"/>
    <property type="match status" value="1"/>
</dbReference>
<evidence type="ECO:0000256" key="2">
    <source>
        <dbReference type="ARBA" id="ARBA00022448"/>
    </source>
</evidence>
<name>A0ABV3ZE00_9BACT</name>
<organism evidence="11 12">
    <name type="scientific">Danxiaibacter flavus</name>
    <dbReference type="NCBI Taxonomy" id="3049108"/>
    <lineage>
        <taxon>Bacteria</taxon>
        <taxon>Pseudomonadati</taxon>
        <taxon>Bacteroidota</taxon>
        <taxon>Chitinophagia</taxon>
        <taxon>Chitinophagales</taxon>
        <taxon>Chitinophagaceae</taxon>
        <taxon>Danxiaibacter</taxon>
    </lineage>
</organism>
<dbReference type="Gene3D" id="2.170.130.10">
    <property type="entry name" value="TonB-dependent receptor, plug domain"/>
    <property type="match status" value="1"/>
</dbReference>
<dbReference type="InterPro" id="IPR036942">
    <property type="entry name" value="Beta-barrel_TonB_sf"/>
</dbReference>
<dbReference type="Gene3D" id="2.60.40.1120">
    <property type="entry name" value="Carboxypeptidase-like, regulatory domain"/>
    <property type="match status" value="1"/>
</dbReference>
<keyword evidence="5 9" id="KW-0732">Signal</keyword>
<dbReference type="Pfam" id="PF07715">
    <property type="entry name" value="Plug"/>
    <property type="match status" value="1"/>
</dbReference>
<evidence type="ECO:0000256" key="8">
    <source>
        <dbReference type="PROSITE-ProRule" id="PRU01360"/>
    </source>
</evidence>
<feature type="signal peptide" evidence="9">
    <location>
        <begin position="1"/>
        <end position="19"/>
    </location>
</feature>
<feature type="chain" id="PRO_5046397093" evidence="9">
    <location>
        <begin position="20"/>
        <end position="1127"/>
    </location>
</feature>
<sequence>MKPLTMLIILSLFVSTAIAQNKITLQFKKTEISTILTAIEAQSKSRFLYNSNLKAVHQKIDFNIQDTSLVEILNRLLLNNGMTYKFLPDHVIVINSTGSGNDDNTKGTSVVTGKITDVAGTAVSGAAIVIKGSSTGVATDANGMFKINAANNDTLIVSTVNSAPKEIAINGQGTLSITLESAVKNLEEVVVVGYGAKKKEFLVTSVATVGQEAFRDRPITDVSSALQGAAPGLIVQRYSGQPGAAGWNVNVRGASSITSTPPLILIDGIQGNMDLLNPNDIESMSILKDASASIYGARAAGGVILITTKKGKTGKAQITYSGNVATSKVTGMMEQPNTYQFAVMDNEAYMHTPGVNAAYYTPDMLQRILNNDPNPIPDPNPDKAGAGMQFFFTTTDWYKEIFRNGFQQKHALTVSGSNDKSDYFISGNFSDQKGIMKNTSDGNKLYNLRVGYGVQLRDWLKLETKLSYDNQVRTDVGGGSWGIIGEGIFGMPNHPVYTPDGKYFAQAGWGNAVGYGKEEPTATFKTTNINTNIRLVADIIEGLKMNLQFGANNFTNTGTDMQKAFPLSNWDGTFNYWGGAWSPDWSYVEETNGHNNYYNYTGYLQYTKRLGSKHNFDVMAGGSYEKNSAKNVDFYRWNIVGANSNVWDVNLGTGDVATRTSNNFNEQWAIGSAFSRLNYAYDGKYLLEANLRYDGSSKFAGADKRWGLFPGISAGWIVSKESFFRVNFINNLKLRASYGTTGNQAGIGLYDFVQKISIGSNGIYPFGNGRRDPSASLDTMVAHQRTWETLINQNIGLDAQMLSNRLSFSFDVFQKRNKNMLIRINYPSMLGSTPPTTNAGELKTWGFETSIGWNDKIGKDFHYSVRLMLSDAQNKVVRYEGANSYVLGLNSPGSGNIREGDPLNTYYGYVFDGVIKNKTELEAYQKLGGVHPEIGIGDARFKDVNGDGQINLYSNKGDGDVVKLGTIDPRYIYGINLNAGYKGFDLGVFFQGVGKRTLFRTGEYAMPWSDWWRQPPAYYYQKTWNEDRPNAELPRLSHGDVRNWNYQASTLQKINAAYIRLKNLQIGYSLPQSLISKISLSRARVYFSGQDLWEKHQVKGGWDPESADWGGNYPFQRYYSFGLDVTF</sequence>
<comment type="caution">
    <text evidence="11">The sequence shown here is derived from an EMBL/GenBank/DDBJ whole genome shotgun (WGS) entry which is preliminary data.</text>
</comment>
<keyword evidence="7 8" id="KW-0998">Cell outer membrane</keyword>
<dbReference type="SUPFAM" id="SSF56935">
    <property type="entry name" value="Porins"/>
    <property type="match status" value="1"/>
</dbReference>
<keyword evidence="2 8" id="KW-0813">Transport</keyword>
<keyword evidence="6 8" id="KW-0472">Membrane</keyword>
<evidence type="ECO:0000256" key="9">
    <source>
        <dbReference type="SAM" id="SignalP"/>
    </source>
</evidence>
<comment type="subcellular location">
    <subcellularLocation>
        <location evidence="1 8">Cell outer membrane</location>
        <topology evidence="1 8">Multi-pass membrane protein</topology>
    </subcellularLocation>
</comment>
<dbReference type="NCBIfam" id="TIGR04057">
    <property type="entry name" value="SusC_RagA_signa"/>
    <property type="match status" value="1"/>
</dbReference>
<dbReference type="Gene3D" id="2.40.170.20">
    <property type="entry name" value="TonB-dependent receptor, beta-barrel domain"/>
    <property type="match status" value="1"/>
</dbReference>
<evidence type="ECO:0000256" key="6">
    <source>
        <dbReference type="ARBA" id="ARBA00023136"/>
    </source>
</evidence>
<gene>
    <name evidence="11" type="ORF">QTN47_09940</name>
</gene>
<evidence type="ECO:0000256" key="4">
    <source>
        <dbReference type="ARBA" id="ARBA00022692"/>
    </source>
</evidence>